<dbReference type="Proteomes" id="UP000722459">
    <property type="component" value="Unassembled WGS sequence"/>
</dbReference>
<dbReference type="Gene3D" id="3.30.60.30">
    <property type="match status" value="2"/>
</dbReference>
<evidence type="ECO:0000313" key="2">
    <source>
        <dbReference type="Proteomes" id="UP000722459"/>
    </source>
</evidence>
<comment type="caution">
    <text evidence="1">The sequence shown here is derived from an EMBL/GenBank/DDBJ whole genome shotgun (WGS) entry which is preliminary data.</text>
</comment>
<proteinExistence type="predicted"/>
<gene>
    <name evidence="1" type="ORF">HON47_02800</name>
</gene>
<accession>A0A8T5GG26</accession>
<name>A0A8T5GG26_9ARCH</name>
<organism evidence="1 2">
    <name type="scientific">Candidatus Iainarchaeum sp</name>
    <dbReference type="NCBI Taxonomy" id="3101447"/>
    <lineage>
        <taxon>Archaea</taxon>
        <taxon>Candidatus Iainarchaeota</taxon>
        <taxon>Candidatus Iainarchaeia</taxon>
        <taxon>Candidatus Iainarchaeales</taxon>
        <taxon>Candidatus Iainarchaeaceae</taxon>
        <taxon>Candidatus Iainarchaeum</taxon>
    </lineage>
</organism>
<evidence type="ECO:0000313" key="1">
    <source>
        <dbReference type="EMBL" id="MBT4870476.1"/>
    </source>
</evidence>
<reference evidence="1" key="1">
    <citation type="journal article" date="2021" name="ISME J.">
        <title>Mercury methylation by metabolically versatile and cosmopolitan marine bacteria.</title>
        <authorList>
            <person name="Lin H."/>
            <person name="Ascher D.B."/>
            <person name="Myung Y."/>
            <person name="Lamborg C.H."/>
            <person name="Hallam S.J."/>
            <person name="Gionfriddo C.M."/>
            <person name="Holt K.E."/>
            <person name="Moreau J.W."/>
        </authorList>
    </citation>
    <scope>NUCLEOTIDE SEQUENCE</scope>
    <source>
        <strain evidence="1">SI075_bin30</strain>
    </source>
</reference>
<dbReference type="AlphaFoldDB" id="A0A8T5GG26"/>
<sequence length="747" mass="80808">MERKNFLVLFIILIFSISFVMAVDSNNDTNSGNTVCTTQYDPVCGQIVDCPTTPCITNVSGDTICASCLATQQTFSNLCELNAAGATYLDDGVCEDTTTCPAIAIPMCAPGTTMVTTVDSDGCVEYDCEEIACTDDAKICPDGSAVGRDPNNNCEFKPCPIGACTMQYDPVCAEVTTCTTGDCTTTSPTNSDPNTGISSTCVGGVCFTTQKTYGNACQAKADGAKIIYRGECDNASLITESVKCVFDDSTTNQQCYLARENNIGCSVTANEEACVVDVKKEMGKILTWKSTCGGYAQTVMDGINEHVKFDCTNNGGAVKETVKCVLEGAKGGEECYSNKGKCKVNVYHNPTTNSNTGANPNPSIRNSYGTCTVDVRGNKGETVTWKSDCGGYAYTIMDGDNEYAKFRCNGINPPVEELYRKAKWTCTNEMEFEKEDNCQPYSFWKKLAIRTCNQYSSTCVSPISSTTGTVVSVVNSTSDGNSETVTIDDSNTAVEECIGDLITVEDFEVSDKCERTCTREKDSQGCIVTNCGEGPSIIDCPAQSCRIQPIEEIRKIKNECYNKNGKVIVEINEGNGCSHYNCVSINNSKACITDANISIERKLKCEDKNGEFIVNTNATGCIDFMKCVGGVDDDSNKVISEKIINDSTKLLELALKLENLKIELEKIQKKIDAVATFHTSNGDTNSATNFENASALIDEAIQKIDELKTFIKDNVDDFTKEDGQYVRGVIGEIRGELMKEILLAILG</sequence>
<protein>
    <recommendedName>
        <fullName evidence="3">Kazal-like domain-containing protein</fullName>
    </recommendedName>
</protein>
<evidence type="ECO:0008006" key="3">
    <source>
        <dbReference type="Google" id="ProtNLM"/>
    </source>
</evidence>
<dbReference type="EMBL" id="JABJNZ010000037">
    <property type="protein sequence ID" value="MBT4870476.1"/>
    <property type="molecule type" value="Genomic_DNA"/>
</dbReference>